<organism evidence="1 2">
    <name type="scientific">Zarea fungicola</name>
    <dbReference type="NCBI Taxonomy" id="93591"/>
    <lineage>
        <taxon>Eukaryota</taxon>
        <taxon>Fungi</taxon>
        <taxon>Dikarya</taxon>
        <taxon>Ascomycota</taxon>
        <taxon>Pezizomycotina</taxon>
        <taxon>Sordariomycetes</taxon>
        <taxon>Hypocreomycetidae</taxon>
        <taxon>Hypocreales</taxon>
        <taxon>Cordycipitaceae</taxon>
        <taxon>Zarea</taxon>
    </lineage>
</organism>
<evidence type="ECO:0000313" key="2">
    <source>
        <dbReference type="Proteomes" id="UP001143910"/>
    </source>
</evidence>
<protein>
    <submittedName>
        <fullName evidence="1">Uncharacterized protein</fullName>
    </submittedName>
</protein>
<evidence type="ECO:0000313" key="1">
    <source>
        <dbReference type="EMBL" id="KAJ2966078.1"/>
    </source>
</evidence>
<dbReference type="Proteomes" id="UP001143910">
    <property type="component" value="Unassembled WGS sequence"/>
</dbReference>
<gene>
    <name evidence="1" type="ORF">NQ176_g10314</name>
</gene>
<keyword evidence="2" id="KW-1185">Reference proteome</keyword>
<sequence>MERQSDYADSSGQGISTGSPLSPPARIESTGSGSGGRAGRRMRALAACQACRARKVKCSNERPSCAGHPNSSQNNTEIAEILQDFLKRLPPAIEPRHSAHADNAAVSVNPLTFTAIEKILEWPVFGNIQPEASAAFNVLSHTSHEEQDAAVGLPRLEFDEVTALLTKFLRMVHIMNPILDCSTLMSYGRSVAELGPQWDSRTCLVLLAMALGAIATPFNPFEESGEPSSHPASRNKALQIAEQYYQYARRRFGLLGMGLTACQCYFLSGIYLLYTLRPIEAWHSFFQASSLFTVYLKSGSAAHVFNGVEHLDHPMVLATPCCDDEMRQGLEQRLYWGCLKCESDLCSEVELPRSALHTVDYPYQFPSPPDAEECRRPRQPPRPQHSRIFFYRRVCPIRD</sequence>
<comment type="caution">
    <text evidence="1">The sequence shown here is derived from an EMBL/GenBank/DDBJ whole genome shotgun (WGS) entry which is preliminary data.</text>
</comment>
<name>A0ACC1MIK8_9HYPO</name>
<proteinExistence type="predicted"/>
<accession>A0ACC1MIK8</accession>
<dbReference type="EMBL" id="JANJQO010002749">
    <property type="protein sequence ID" value="KAJ2966078.1"/>
    <property type="molecule type" value="Genomic_DNA"/>
</dbReference>
<reference evidence="1" key="1">
    <citation type="submission" date="2022-08" db="EMBL/GenBank/DDBJ databases">
        <title>Genome Sequence of Lecanicillium fungicola.</title>
        <authorList>
            <person name="Buettner E."/>
        </authorList>
    </citation>
    <scope>NUCLEOTIDE SEQUENCE</scope>
    <source>
        <strain evidence="1">Babe33</strain>
    </source>
</reference>